<dbReference type="Proteomes" id="UP000499080">
    <property type="component" value="Unassembled WGS sequence"/>
</dbReference>
<organism evidence="1 2">
    <name type="scientific">Araneus ventricosus</name>
    <name type="common">Orbweaver spider</name>
    <name type="synonym">Epeira ventricosa</name>
    <dbReference type="NCBI Taxonomy" id="182803"/>
    <lineage>
        <taxon>Eukaryota</taxon>
        <taxon>Metazoa</taxon>
        <taxon>Ecdysozoa</taxon>
        <taxon>Arthropoda</taxon>
        <taxon>Chelicerata</taxon>
        <taxon>Arachnida</taxon>
        <taxon>Araneae</taxon>
        <taxon>Araneomorphae</taxon>
        <taxon>Entelegynae</taxon>
        <taxon>Araneoidea</taxon>
        <taxon>Araneidae</taxon>
        <taxon>Araneus</taxon>
    </lineage>
</organism>
<gene>
    <name evidence="1" type="ORF">AVEN_192109_1</name>
</gene>
<dbReference type="AlphaFoldDB" id="A0A4Y2B7D0"/>
<evidence type="ECO:0000313" key="1">
    <source>
        <dbReference type="EMBL" id="GBL87953.1"/>
    </source>
</evidence>
<name>A0A4Y2B7D0_ARAVE</name>
<accession>A0A4Y2B7D0</accession>
<reference evidence="1 2" key="1">
    <citation type="journal article" date="2019" name="Sci. Rep.">
        <title>Orb-weaving spider Araneus ventricosus genome elucidates the spidroin gene catalogue.</title>
        <authorList>
            <person name="Kono N."/>
            <person name="Nakamura H."/>
            <person name="Ohtoshi R."/>
            <person name="Moran D.A.P."/>
            <person name="Shinohara A."/>
            <person name="Yoshida Y."/>
            <person name="Fujiwara M."/>
            <person name="Mori M."/>
            <person name="Tomita M."/>
            <person name="Arakawa K."/>
        </authorList>
    </citation>
    <scope>NUCLEOTIDE SEQUENCE [LARGE SCALE GENOMIC DNA]</scope>
</reference>
<keyword evidence="2" id="KW-1185">Reference proteome</keyword>
<protein>
    <submittedName>
        <fullName evidence="1">Uncharacterized protein</fullName>
    </submittedName>
</protein>
<sequence>MLWESIWGNRLQNEMSSQIVTRIPGIHGRSKARRLDLHIKAGRHCEKPIRVGTEGFKATIHLKYSHAISPKPAFFSTHFYRKIQARHSLVFRRTITLNEGGGAIFFLSLQLLVNRSSIFPSQQILIYATLEARLQSTQGIALFSSLFQGASDFSFRFQSRRNSNHGKPFGSFP</sequence>
<proteinExistence type="predicted"/>
<dbReference type="EMBL" id="BGPR01000056">
    <property type="protein sequence ID" value="GBL87953.1"/>
    <property type="molecule type" value="Genomic_DNA"/>
</dbReference>
<evidence type="ECO:0000313" key="2">
    <source>
        <dbReference type="Proteomes" id="UP000499080"/>
    </source>
</evidence>
<comment type="caution">
    <text evidence="1">The sequence shown here is derived from an EMBL/GenBank/DDBJ whole genome shotgun (WGS) entry which is preliminary data.</text>
</comment>